<dbReference type="STRING" id="1432307.W9CN12"/>
<dbReference type="InterPro" id="IPR013785">
    <property type="entry name" value="Aldolase_TIM"/>
</dbReference>
<evidence type="ECO:0000256" key="4">
    <source>
        <dbReference type="ARBA" id="ARBA00023002"/>
    </source>
</evidence>
<evidence type="ECO:0000313" key="6">
    <source>
        <dbReference type="EMBL" id="ESZ98187.1"/>
    </source>
</evidence>
<sequence length="441" mass="49171">MSARYESSSSDASPLGKPLKYEFSGKVAQNRFLKGAMTERLSSWDPKDFKARGIPSLDLINLYKRWGEGEYGQILTGNFMIEYDHLEAMGNPIIPLEAPFEGERFERFAAMAKAGKAHGSLMVAQVGHPGRQALSQVQAYPISASDIQLKGTLGMTFNKPRPATQEDINGIVDKFAHAAEYLEKAGYDGIQLHCAHGYLLAQFLSNTTNKRTDKYGGPLENRFRIIQEISDEIRKRVKSDFIVGIKMNSVEFQEDGFTPEDAKATCQALEGARFDYVELSGGTYQELGFAHKRESTKKRENFFLEFAEEIVKPLTKTKTYVTGGFKTVGAMVAALDTVDGVGVARSTAQEVKLAKDILEGRYTGVKKMGLDDDDFMLTADASGTQMKQVGMDQEPLDLSIEENVELFVKATEVWRVKRAEDKELKEYGFMAWTESAHPYVC</sequence>
<dbReference type="GO" id="GO:0016491">
    <property type="term" value="F:oxidoreductase activity"/>
    <property type="evidence" value="ECO:0007669"/>
    <property type="project" value="UniProtKB-KW"/>
</dbReference>
<dbReference type="PANTHER" id="PTHR43656:SF5">
    <property type="entry name" value="NADH:FLAVIN OXIDOREDUCTASE_NADH OXIDASE N-TERMINAL DOMAIN-CONTAINING PROTEIN"/>
    <property type="match status" value="1"/>
</dbReference>
<keyword evidence="7" id="KW-1185">Reference proteome</keyword>
<dbReference type="Pfam" id="PF00724">
    <property type="entry name" value="Oxidored_FMN"/>
    <property type="match status" value="1"/>
</dbReference>
<dbReference type="GO" id="GO:0010181">
    <property type="term" value="F:FMN binding"/>
    <property type="evidence" value="ECO:0007669"/>
    <property type="project" value="InterPro"/>
</dbReference>
<evidence type="ECO:0000313" key="7">
    <source>
        <dbReference type="Proteomes" id="UP000019487"/>
    </source>
</evidence>
<dbReference type="AlphaFoldDB" id="W9CN12"/>
<evidence type="ECO:0000256" key="3">
    <source>
        <dbReference type="ARBA" id="ARBA00022643"/>
    </source>
</evidence>
<protein>
    <submittedName>
        <fullName evidence="6">NADH oxidase</fullName>
    </submittedName>
</protein>
<evidence type="ECO:0000256" key="2">
    <source>
        <dbReference type="ARBA" id="ARBA00022630"/>
    </source>
</evidence>
<dbReference type="EMBL" id="AYSA01000050">
    <property type="protein sequence ID" value="ESZ98187.1"/>
    <property type="molecule type" value="Genomic_DNA"/>
</dbReference>
<feature type="domain" description="NADH:flavin oxidoreductase/NADH oxidase N-terminal" evidence="5">
    <location>
        <begin position="26"/>
        <end position="362"/>
    </location>
</feature>
<comment type="caution">
    <text evidence="6">The sequence shown here is derived from an EMBL/GenBank/DDBJ whole genome shotgun (WGS) entry which is preliminary data.</text>
</comment>
<keyword evidence="2" id="KW-0285">Flavoprotein</keyword>
<dbReference type="InterPro" id="IPR001155">
    <property type="entry name" value="OxRdtase_FMN_N"/>
</dbReference>
<name>W9CN12_SCLBF</name>
<dbReference type="SUPFAM" id="SSF51395">
    <property type="entry name" value="FMN-linked oxidoreductases"/>
    <property type="match status" value="1"/>
</dbReference>
<dbReference type="Gene3D" id="3.20.20.70">
    <property type="entry name" value="Aldolase class I"/>
    <property type="match status" value="1"/>
</dbReference>
<dbReference type="InterPro" id="IPR051799">
    <property type="entry name" value="NADH_flavin_oxidoreductase"/>
</dbReference>
<dbReference type="CDD" id="cd04733">
    <property type="entry name" value="OYE_like_2_FMN"/>
    <property type="match status" value="1"/>
</dbReference>
<gene>
    <name evidence="6" type="ORF">SBOR_1415</name>
</gene>
<keyword evidence="3" id="KW-0288">FMN</keyword>
<keyword evidence="4" id="KW-0560">Oxidoreductase</keyword>
<reference evidence="6 7" key="1">
    <citation type="journal article" date="2014" name="Genome Announc.">
        <title>Draft genome sequence of Sclerotinia borealis, a psychrophilic plant pathogenic fungus.</title>
        <authorList>
            <person name="Mardanov A.V."/>
            <person name="Beletsky A.V."/>
            <person name="Kadnikov V.V."/>
            <person name="Ignatov A.N."/>
            <person name="Ravin N.V."/>
        </authorList>
    </citation>
    <scope>NUCLEOTIDE SEQUENCE [LARGE SCALE GENOMIC DNA]</scope>
    <source>
        <strain evidence="7">F-4157</strain>
    </source>
</reference>
<dbReference type="Proteomes" id="UP000019487">
    <property type="component" value="Unassembled WGS sequence"/>
</dbReference>
<accession>W9CN12</accession>
<organism evidence="6 7">
    <name type="scientific">Sclerotinia borealis (strain F-4128)</name>
    <dbReference type="NCBI Taxonomy" id="1432307"/>
    <lineage>
        <taxon>Eukaryota</taxon>
        <taxon>Fungi</taxon>
        <taxon>Dikarya</taxon>
        <taxon>Ascomycota</taxon>
        <taxon>Pezizomycotina</taxon>
        <taxon>Leotiomycetes</taxon>
        <taxon>Helotiales</taxon>
        <taxon>Sclerotiniaceae</taxon>
        <taxon>Sclerotinia</taxon>
    </lineage>
</organism>
<dbReference type="OrthoDB" id="1663137at2759"/>
<evidence type="ECO:0000256" key="1">
    <source>
        <dbReference type="ARBA" id="ARBA00005979"/>
    </source>
</evidence>
<dbReference type="HOGENOM" id="CLU_012153_6_3_1"/>
<proteinExistence type="inferred from homology"/>
<dbReference type="PANTHER" id="PTHR43656">
    <property type="entry name" value="BINDING OXIDOREDUCTASE, PUTATIVE (AFU_ORTHOLOGUE AFUA_2G08260)-RELATED"/>
    <property type="match status" value="1"/>
</dbReference>
<evidence type="ECO:0000259" key="5">
    <source>
        <dbReference type="Pfam" id="PF00724"/>
    </source>
</evidence>
<comment type="similarity">
    <text evidence="1">Belongs to the NADH:flavin oxidoreductase/NADH oxidase family.</text>
</comment>